<name>A5ADE7_VITVI</name>
<evidence type="ECO:0000256" key="1">
    <source>
        <dbReference type="SAM" id="MobiDB-lite"/>
    </source>
</evidence>
<evidence type="ECO:0000313" key="2">
    <source>
        <dbReference type="EMBL" id="CAN64446.1"/>
    </source>
</evidence>
<reference evidence="2" key="1">
    <citation type="journal article" date="2007" name="PLoS ONE">
        <title>The first genome sequence of an elite grapevine cultivar (Pinot noir Vitis vinifera L.): coping with a highly heterozygous genome.</title>
        <authorList>
            <person name="Velasco R."/>
            <person name="Zharkikh A."/>
            <person name="Troggio M."/>
            <person name="Cartwright D.A."/>
            <person name="Cestaro A."/>
            <person name="Pruss D."/>
            <person name="Pindo M."/>
            <person name="FitzGerald L.M."/>
            <person name="Vezzulli S."/>
            <person name="Reid J."/>
            <person name="Malacarne G."/>
            <person name="Iliev D."/>
            <person name="Coppola G."/>
            <person name="Wardell B."/>
            <person name="Micheletti D."/>
            <person name="Macalma T."/>
            <person name="Facci M."/>
            <person name="Mitchell J.T."/>
            <person name="Perazzolli M."/>
            <person name="Eldredge G."/>
            <person name="Gatto P."/>
            <person name="Oyzerski R."/>
            <person name="Moretto M."/>
            <person name="Gutin N."/>
            <person name="Stefanini M."/>
            <person name="Chen Y."/>
            <person name="Segala C."/>
            <person name="Davenport C."/>
            <person name="Dematte L."/>
            <person name="Mraz A."/>
            <person name="Battilana J."/>
            <person name="Stormo K."/>
            <person name="Costa F."/>
            <person name="Tao Q."/>
            <person name="Si-Ammour A."/>
            <person name="Harkins T."/>
            <person name="Lackey A."/>
            <person name="Perbost C."/>
            <person name="Taillon B."/>
            <person name="Stella A."/>
            <person name="Solovyev V."/>
            <person name="Fawcett J.A."/>
            <person name="Sterck L."/>
            <person name="Vandepoele K."/>
            <person name="Grando S.M."/>
            <person name="Toppo S."/>
            <person name="Moser C."/>
            <person name="Lanchbury J."/>
            <person name="Bogden R."/>
            <person name="Skolnick M."/>
            <person name="Sgaramella V."/>
            <person name="Bhatnagar S.K."/>
            <person name="Fontana P."/>
            <person name="Gutin A."/>
            <person name="Van de Peer Y."/>
            <person name="Salamini F."/>
            <person name="Viola R."/>
        </authorList>
    </citation>
    <scope>NUCLEOTIDE SEQUENCE</scope>
</reference>
<dbReference type="EMBL" id="AM423721">
    <property type="protein sequence ID" value="CAN64446.1"/>
    <property type="molecule type" value="Genomic_DNA"/>
</dbReference>
<dbReference type="ExpressionAtlas" id="A5ADE7">
    <property type="expression patterns" value="baseline and differential"/>
</dbReference>
<gene>
    <name evidence="2" type="ORF">VITISV_008909</name>
</gene>
<proteinExistence type="predicted"/>
<dbReference type="GO" id="GO:0006355">
    <property type="term" value="P:regulation of DNA-templated transcription"/>
    <property type="evidence" value="ECO:0007669"/>
    <property type="project" value="InterPro"/>
</dbReference>
<dbReference type="PANTHER" id="PTHR33334:SF8">
    <property type="entry name" value="PROTEIN LNK1"/>
    <property type="match status" value="1"/>
</dbReference>
<accession>A5ADE7</accession>
<protein>
    <recommendedName>
        <fullName evidence="3">Protein LNK1</fullName>
    </recommendedName>
</protein>
<feature type="region of interest" description="Disordered" evidence="1">
    <location>
        <begin position="426"/>
        <end position="447"/>
    </location>
</feature>
<sequence>MEFASSKESNSMFQRKYKLDLLKKTRFLGCKTVETPIDPTCKLGRKPSDVGEQESVVVTSSAEAEFRVVAHGICELLWLKKLFEDLRIPSEKPMKLYYDNKATINIAHNLLEDIVWDDFAESDDHIVPHPGGEHGNECPVRGDNCKRPRCEVIGVNNNADDRNATKYFRQGKEETNLPTLKHKRDKMLEKGSWSCTPDGVFPASCDSDSIKETTTLSSDDTMMSTRCFKSSNIESIDNEFCANDPILGDRCVAVDNNLYRYPLSHISQADNDLSFFDNARDEKECSDLLYCGWPDIGNFEDVDRMFRSCDSTFGLGSASNEEELSWFSSSHTNEESEDAMKLGFKFPPPESSVLKSASEQNEASRPNDASPSISESIKKNVSIGYKPSPQISESNKPDVLSHLSFMDGSETVTESKDDFTSKEHVYLHKKQSKHQNLSEGKRKDRFTENGGGFHHFPNPKQFADVKLPFGDSSCQVLATSGIRRQEQSVGSDSLCYSHIPYTHSNYIHPSDQFPVSPTPSCVKSENNGHSPFSPKESSYASNIQSMESSHDASFETPAIKVDEKREKLYRKQGFQTSFAISSKHKDLVVQAACYDPISVQKQLNHSENEVEGHSEVEGGSISIPMEMDSSNVQDNSCMSSMLEEISLEATSFRQLQNVTEQLDIRTKLCIRDSLYRLARSAEQRHNCGSLNSSSRDDGDTGGLLMAAEPNKNCTKGYPSHLVFFTKFLTSNSTIFALKSPESIHLMMAMYAPRGKKKLLMNSRTGHGLWIIRLNNQVNNVKEVFGLFGHLYFRSVEEQERIEGWIVPHFR</sequence>
<dbReference type="GO" id="GO:0007623">
    <property type="term" value="P:circadian rhythm"/>
    <property type="evidence" value="ECO:0007669"/>
    <property type="project" value="InterPro"/>
</dbReference>
<feature type="compositionally biased region" description="Polar residues" evidence="1">
    <location>
        <begin position="353"/>
        <end position="375"/>
    </location>
</feature>
<dbReference type="CDD" id="cd09272">
    <property type="entry name" value="RNase_HI_RT_Ty1"/>
    <property type="match status" value="1"/>
</dbReference>
<feature type="region of interest" description="Disordered" evidence="1">
    <location>
        <begin position="350"/>
        <end position="375"/>
    </location>
</feature>
<dbReference type="PANTHER" id="PTHR33334">
    <property type="entry name" value="PROTEIN LNK1"/>
    <property type="match status" value="1"/>
</dbReference>
<dbReference type="AlphaFoldDB" id="A5ADE7"/>
<dbReference type="InterPro" id="IPR039928">
    <property type="entry name" value="LNK"/>
</dbReference>
<feature type="region of interest" description="Disordered" evidence="1">
    <location>
        <begin position="517"/>
        <end position="538"/>
    </location>
</feature>
<evidence type="ECO:0008006" key="3">
    <source>
        <dbReference type="Google" id="ProtNLM"/>
    </source>
</evidence>
<organism evidence="2">
    <name type="scientific">Vitis vinifera</name>
    <name type="common">Grape</name>
    <dbReference type="NCBI Taxonomy" id="29760"/>
    <lineage>
        <taxon>Eukaryota</taxon>
        <taxon>Viridiplantae</taxon>
        <taxon>Streptophyta</taxon>
        <taxon>Embryophyta</taxon>
        <taxon>Tracheophyta</taxon>
        <taxon>Spermatophyta</taxon>
        <taxon>Magnoliopsida</taxon>
        <taxon>eudicotyledons</taxon>
        <taxon>Gunneridae</taxon>
        <taxon>Pentapetalae</taxon>
        <taxon>rosids</taxon>
        <taxon>Vitales</taxon>
        <taxon>Vitaceae</taxon>
        <taxon>Viteae</taxon>
        <taxon>Vitis</taxon>
    </lineage>
</organism>